<comment type="subcellular location">
    <subcellularLocation>
        <location evidence="10">Cell membrane</location>
        <topology evidence="10">Peripheral membrane protein</topology>
    </subcellularLocation>
    <subcellularLocation>
        <location evidence="2">Endomembrane system</location>
        <topology evidence="2">Peripheral membrane protein</topology>
    </subcellularLocation>
</comment>
<comment type="similarity">
    <text evidence="3 10 11">Belongs to the ATPase epsilon chain family.</text>
</comment>
<dbReference type="AlphaFoldDB" id="J1K212"/>
<dbReference type="GO" id="GO:0005886">
    <property type="term" value="C:plasma membrane"/>
    <property type="evidence" value="ECO:0007669"/>
    <property type="project" value="UniProtKB-SubCell"/>
</dbReference>
<dbReference type="InterPro" id="IPR036771">
    <property type="entry name" value="ATPsynth_dsu/esu_N"/>
</dbReference>
<evidence type="ECO:0000256" key="10">
    <source>
        <dbReference type="HAMAP-Rule" id="MF_00530"/>
    </source>
</evidence>
<accession>J1K212</accession>
<comment type="function">
    <text evidence="1 10">Produces ATP from ADP in the presence of a proton gradient across the membrane.</text>
</comment>
<dbReference type="PATRIC" id="fig|1094558.3.peg.193"/>
<name>J1K212_9HYPH</name>
<dbReference type="NCBIfam" id="NF001851">
    <property type="entry name" value="PRK00571.2-4"/>
    <property type="match status" value="1"/>
</dbReference>
<keyword evidence="4 10" id="KW-0813">Transport</keyword>
<dbReference type="InterPro" id="IPR001469">
    <property type="entry name" value="ATP_synth_F1_dsu/esu"/>
</dbReference>
<evidence type="ECO:0000256" key="4">
    <source>
        <dbReference type="ARBA" id="ARBA00022448"/>
    </source>
</evidence>
<protein>
    <recommendedName>
        <fullName evidence="10">ATP synthase epsilon chain</fullName>
    </recommendedName>
    <alternativeName>
        <fullName evidence="10">ATP synthase F1 sector epsilon subunit</fullName>
    </alternativeName>
    <alternativeName>
        <fullName evidence="10">F-ATPase epsilon subunit</fullName>
    </alternativeName>
</protein>
<organism evidence="13 14">
    <name type="scientific">Bartonella tamiae Th239</name>
    <dbReference type="NCBI Taxonomy" id="1094558"/>
    <lineage>
        <taxon>Bacteria</taxon>
        <taxon>Pseudomonadati</taxon>
        <taxon>Pseudomonadota</taxon>
        <taxon>Alphaproteobacteria</taxon>
        <taxon>Hyphomicrobiales</taxon>
        <taxon>Bartonellaceae</taxon>
        <taxon>Bartonella</taxon>
    </lineage>
</organism>
<keyword evidence="7 10" id="KW-0472">Membrane</keyword>
<comment type="caution">
    <text evidence="13">The sequence shown here is derived from an EMBL/GenBank/DDBJ whole genome shotgun (WGS) entry which is preliminary data.</text>
</comment>
<evidence type="ECO:0000256" key="8">
    <source>
        <dbReference type="ARBA" id="ARBA00023196"/>
    </source>
</evidence>
<evidence type="ECO:0000256" key="3">
    <source>
        <dbReference type="ARBA" id="ARBA00005712"/>
    </source>
</evidence>
<evidence type="ECO:0000256" key="9">
    <source>
        <dbReference type="ARBA" id="ARBA00023310"/>
    </source>
</evidence>
<dbReference type="RefSeq" id="WP_008037536.1">
    <property type="nucleotide sequence ID" value="NZ_JH725147.1"/>
</dbReference>
<dbReference type="HAMAP" id="MF_00530">
    <property type="entry name" value="ATP_synth_epsil_bac"/>
    <property type="match status" value="1"/>
</dbReference>
<dbReference type="eggNOG" id="COG0355">
    <property type="taxonomic scope" value="Bacteria"/>
</dbReference>
<dbReference type="NCBIfam" id="TIGR01216">
    <property type="entry name" value="ATP_synt_epsi"/>
    <property type="match status" value="1"/>
</dbReference>
<keyword evidence="10" id="KW-1003">Cell membrane</keyword>
<dbReference type="OrthoDB" id="9799969at2"/>
<dbReference type="EMBL" id="AIMB01000002">
    <property type="protein sequence ID" value="EJF91482.1"/>
    <property type="molecule type" value="Genomic_DNA"/>
</dbReference>
<evidence type="ECO:0000256" key="2">
    <source>
        <dbReference type="ARBA" id="ARBA00004184"/>
    </source>
</evidence>
<evidence type="ECO:0000313" key="14">
    <source>
        <dbReference type="Proteomes" id="UP000008952"/>
    </source>
</evidence>
<dbReference type="STRING" id="1094558.ME5_00177"/>
<dbReference type="Proteomes" id="UP000008952">
    <property type="component" value="Unassembled WGS sequence"/>
</dbReference>
<dbReference type="GO" id="GO:0045259">
    <property type="term" value="C:proton-transporting ATP synthase complex"/>
    <property type="evidence" value="ECO:0007669"/>
    <property type="project" value="UniProtKB-KW"/>
</dbReference>
<reference evidence="13 14" key="1">
    <citation type="submission" date="2012-03" db="EMBL/GenBank/DDBJ databases">
        <title>The Genome Sequence of Bartonella tamiae Th239.</title>
        <authorList>
            <consortium name="The Broad Institute Genome Sequencing Platform"/>
            <consortium name="The Broad Institute Genome Sequencing Center for Infectious Disease"/>
            <person name="Feldgarden M."/>
            <person name="Kirby J."/>
            <person name="Kosoy M."/>
            <person name="Birtles R."/>
            <person name="Probert W.S."/>
            <person name="Chiaraviglio L."/>
            <person name="Young S.K."/>
            <person name="Zeng Q."/>
            <person name="Gargeya S."/>
            <person name="Fitzgerald M."/>
            <person name="Haas B."/>
            <person name="Abouelleil A."/>
            <person name="Alvarado L."/>
            <person name="Arachchi H.M."/>
            <person name="Berlin A."/>
            <person name="Chapman S.B."/>
            <person name="Gearin G."/>
            <person name="Goldberg J."/>
            <person name="Griggs A."/>
            <person name="Gujja S."/>
            <person name="Hansen M."/>
            <person name="Heiman D."/>
            <person name="Howarth C."/>
            <person name="Larimer J."/>
            <person name="Lui A."/>
            <person name="MacDonald P.J.P."/>
            <person name="McCowen C."/>
            <person name="Montmayeur A."/>
            <person name="Murphy C."/>
            <person name="Neiman D."/>
            <person name="Pearson M."/>
            <person name="Priest M."/>
            <person name="Roberts A."/>
            <person name="Saif S."/>
            <person name="Shea T."/>
            <person name="Sisk P."/>
            <person name="Stolte C."/>
            <person name="Sykes S."/>
            <person name="Wortman J."/>
            <person name="Nusbaum C."/>
            <person name="Birren B."/>
        </authorList>
    </citation>
    <scope>NUCLEOTIDE SEQUENCE [LARGE SCALE GENOMIC DNA]</scope>
    <source>
        <strain evidence="13 14">Th239</strain>
    </source>
</reference>
<evidence type="ECO:0000256" key="6">
    <source>
        <dbReference type="ARBA" id="ARBA00023065"/>
    </source>
</evidence>
<evidence type="ECO:0000259" key="12">
    <source>
        <dbReference type="Pfam" id="PF02823"/>
    </source>
</evidence>
<comment type="subunit">
    <text evidence="10 11">F-type ATPases have 2 components, CF(1) - the catalytic core - and CF(0) - the membrane proton channel. CF(1) has five subunits: alpha(3), beta(3), gamma(1), delta(1), epsilon(1). CF(0) has three main subunits: a, b and c.</text>
</comment>
<dbReference type="GO" id="GO:0005524">
    <property type="term" value="F:ATP binding"/>
    <property type="evidence" value="ECO:0007669"/>
    <property type="project" value="UniProtKB-UniRule"/>
</dbReference>
<evidence type="ECO:0000256" key="7">
    <source>
        <dbReference type="ARBA" id="ARBA00023136"/>
    </source>
</evidence>
<dbReference type="InterPro" id="IPR020546">
    <property type="entry name" value="ATP_synth_F1_dsu/esu_N"/>
</dbReference>
<dbReference type="Pfam" id="PF02823">
    <property type="entry name" value="ATP-synt_DE_N"/>
    <property type="match status" value="1"/>
</dbReference>
<dbReference type="PANTHER" id="PTHR13822">
    <property type="entry name" value="ATP SYNTHASE DELTA/EPSILON CHAIN"/>
    <property type="match status" value="1"/>
</dbReference>
<dbReference type="PANTHER" id="PTHR13822:SF10">
    <property type="entry name" value="ATP SYNTHASE EPSILON CHAIN, CHLOROPLASTIC"/>
    <property type="match status" value="1"/>
</dbReference>
<feature type="domain" description="ATP synthase F1 complex delta/epsilon subunit N-terminal" evidence="12">
    <location>
        <begin position="7"/>
        <end position="84"/>
    </location>
</feature>
<keyword evidence="8 10" id="KW-0139">CF(1)</keyword>
<keyword evidence="6 10" id="KW-0406">Ion transport</keyword>
<evidence type="ECO:0000256" key="1">
    <source>
        <dbReference type="ARBA" id="ARBA00003543"/>
    </source>
</evidence>
<dbReference type="GO" id="GO:0012505">
    <property type="term" value="C:endomembrane system"/>
    <property type="evidence" value="ECO:0007669"/>
    <property type="project" value="UniProtKB-SubCell"/>
</dbReference>
<keyword evidence="14" id="KW-1185">Reference proteome</keyword>
<keyword evidence="5 10" id="KW-0375">Hydrogen ion transport</keyword>
<gene>
    <name evidence="10" type="primary">atpC</name>
    <name evidence="13" type="ORF">ME5_00177</name>
</gene>
<dbReference type="SUPFAM" id="SSF51344">
    <property type="entry name" value="Epsilon subunit of F1F0-ATP synthase N-terminal domain"/>
    <property type="match status" value="1"/>
</dbReference>
<sequence length="135" mass="14720">MADTFLFELVSPEELLLTEQVTEVVLPASEGYLTVMVNHAPTMTSIVPGIIKVKPTDGDEKSFVVFGGFADITPTGCSLLAESAISVEQFDHADLEDRIERARHSLENANGDEARNKAEDFLHQLTTVRGVLTMA</sequence>
<evidence type="ECO:0000256" key="11">
    <source>
        <dbReference type="RuleBase" id="RU003656"/>
    </source>
</evidence>
<evidence type="ECO:0000313" key="13">
    <source>
        <dbReference type="EMBL" id="EJF91482.1"/>
    </source>
</evidence>
<proteinExistence type="inferred from homology"/>
<dbReference type="CDD" id="cd12152">
    <property type="entry name" value="F1-ATPase_delta"/>
    <property type="match status" value="1"/>
</dbReference>
<keyword evidence="9 10" id="KW-0066">ATP synthesis</keyword>
<dbReference type="Gene3D" id="2.60.15.10">
    <property type="entry name" value="F0F1 ATP synthase delta/epsilon subunit, N-terminal"/>
    <property type="match status" value="1"/>
</dbReference>
<dbReference type="GO" id="GO:0046933">
    <property type="term" value="F:proton-transporting ATP synthase activity, rotational mechanism"/>
    <property type="evidence" value="ECO:0007669"/>
    <property type="project" value="UniProtKB-UniRule"/>
</dbReference>
<evidence type="ECO:0000256" key="5">
    <source>
        <dbReference type="ARBA" id="ARBA00022781"/>
    </source>
</evidence>
<dbReference type="HOGENOM" id="CLU_084338_2_1_5"/>